<dbReference type="HOGENOM" id="CLU_1711159_0_0_6"/>
<sequence>MVHADGRVELDEYCLATLVRLQVVAALDPARGFVPGSLRLADCADEVRDLCALVARHGHEDDDAARRAFLLAMHEALPDAAPLFAWPDDWRAALDAALAKLARLAPEGKELVVRALVRAIGADGVVGVAEAELLRVVCAALHCPLPPLLPTVA</sequence>
<reference evidence="1" key="1">
    <citation type="submission" date="2015-03" db="EMBL/GenBank/DDBJ databases">
        <title>Draft genome sequence of Mizugakiibacter sediminis skMP5.</title>
        <authorList>
            <person name="Watanabe T."/>
            <person name="Kojima H."/>
            <person name="Fukui M."/>
        </authorList>
    </citation>
    <scope>NUCLEOTIDE SEQUENCE</scope>
    <source>
        <strain evidence="1">SkMP5</strain>
    </source>
</reference>
<dbReference type="InterPro" id="IPR029024">
    <property type="entry name" value="TerB-like"/>
</dbReference>
<proteinExistence type="predicted"/>
<name>A0A0U1PC30_9GAMM</name>
<dbReference type="AlphaFoldDB" id="A0A0U1PC30"/>
<dbReference type="SUPFAM" id="SSF158682">
    <property type="entry name" value="TerB-like"/>
    <property type="match status" value="1"/>
</dbReference>
<accession>A0A0U1PC30</accession>
<dbReference type="EMBL" id="DF952382">
    <property type="protein sequence ID" value="GAN45642.1"/>
    <property type="molecule type" value="Genomic_DNA"/>
</dbReference>
<organism evidence="1">
    <name type="scientific">Mizugakiibacter sediminis</name>
    <dbReference type="NCBI Taxonomy" id="1475481"/>
    <lineage>
        <taxon>Bacteria</taxon>
        <taxon>Pseudomonadati</taxon>
        <taxon>Pseudomonadota</taxon>
        <taxon>Gammaproteobacteria</taxon>
        <taxon>Lysobacterales</taxon>
        <taxon>Rhodanobacteraceae</taxon>
        <taxon>Mizugakiibacter</taxon>
    </lineage>
</organism>
<gene>
    <name evidence="1" type="ORF">MBSD_2193</name>
</gene>
<dbReference type="Gene3D" id="1.10.3680.10">
    <property type="entry name" value="TerB-like"/>
    <property type="match status" value="1"/>
</dbReference>
<protein>
    <submittedName>
        <fullName evidence="1">Peptidase M48</fullName>
    </submittedName>
</protein>
<evidence type="ECO:0000313" key="1">
    <source>
        <dbReference type="EMBL" id="GAN45642.1"/>
    </source>
</evidence>